<feature type="domain" description="K Homology" evidence="4">
    <location>
        <begin position="159"/>
        <end position="234"/>
    </location>
</feature>
<evidence type="ECO:0000256" key="3">
    <source>
        <dbReference type="SAM" id="MobiDB-lite"/>
    </source>
</evidence>
<dbReference type="InterPro" id="IPR004087">
    <property type="entry name" value="KH_dom"/>
</dbReference>
<evidence type="ECO:0000256" key="1">
    <source>
        <dbReference type="PROSITE-ProRule" id="PRU00117"/>
    </source>
</evidence>
<dbReference type="InterPro" id="IPR004088">
    <property type="entry name" value="KH_dom_type_1"/>
</dbReference>
<dbReference type="AlphaFoldDB" id="A0A9E7E8L7"/>
<proteinExistence type="predicted"/>
<dbReference type="Pfam" id="PF00013">
    <property type="entry name" value="KH_1"/>
    <property type="match status" value="4"/>
</dbReference>
<feature type="coiled-coil region" evidence="2">
    <location>
        <begin position="1150"/>
        <end position="1184"/>
    </location>
</feature>
<reference evidence="5" key="1">
    <citation type="submission" date="2022-05" db="EMBL/GenBank/DDBJ databases">
        <title>The Musa troglodytarum L. genome provides insights into the mechanism of non-climacteric behaviour and enrichment of carotenoids.</title>
        <authorList>
            <person name="Wang J."/>
        </authorList>
    </citation>
    <scope>NUCLEOTIDE SEQUENCE</scope>
    <source>
        <tissue evidence="5">Leaf</tissue>
    </source>
</reference>
<feature type="region of interest" description="Disordered" evidence="3">
    <location>
        <begin position="865"/>
        <end position="909"/>
    </location>
</feature>
<dbReference type="CDD" id="cd22459">
    <property type="entry name" value="KH-I_PEPPER_rpt1_like"/>
    <property type="match status" value="1"/>
</dbReference>
<evidence type="ECO:0000259" key="4">
    <source>
        <dbReference type="SMART" id="SM00322"/>
    </source>
</evidence>
<dbReference type="InterPro" id="IPR036612">
    <property type="entry name" value="KH_dom_type_1_sf"/>
</dbReference>
<feature type="region of interest" description="Disordered" evidence="3">
    <location>
        <begin position="1"/>
        <end position="41"/>
    </location>
</feature>
<evidence type="ECO:0000313" key="6">
    <source>
        <dbReference type="Proteomes" id="UP001055439"/>
    </source>
</evidence>
<dbReference type="SUPFAM" id="SSF54791">
    <property type="entry name" value="Eukaryotic type KH-domain (KH-domain type I)"/>
    <property type="match status" value="4"/>
</dbReference>
<dbReference type="PANTHER" id="PTHR46702">
    <property type="entry name" value="DNA LIGASE (DUF1666)-RELATED"/>
    <property type="match status" value="1"/>
</dbReference>
<organism evidence="5 6">
    <name type="scientific">Musa troglodytarum</name>
    <name type="common">fe'i banana</name>
    <dbReference type="NCBI Taxonomy" id="320322"/>
    <lineage>
        <taxon>Eukaryota</taxon>
        <taxon>Viridiplantae</taxon>
        <taxon>Streptophyta</taxon>
        <taxon>Embryophyta</taxon>
        <taxon>Tracheophyta</taxon>
        <taxon>Spermatophyta</taxon>
        <taxon>Magnoliopsida</taxon>
        <taxon>Liliopsida</taxon>
        <taxon>Zingiberales</taxon>
        <taxon>Musaceae</taxon>
        <taxon>Musa</taxon>
    </lineage>
</organism>
<accession>A0A9E7E8L7</accession>
<dbReference type="Gene3D" id="3.30.1370.10">
    <property type="entry name" value="K Homology domain, type 1"/>
    <property type="match status" value="2"/>
</dbReference>
<feature type="domain" description="K Homology" evidence="4">
    <location>
        <begin position="399"/>
        <end position="474"/>
    </location>
</feature>
<keyword evidence="6" id="KW-1185">Reference proteome</keyword>
<dbReference type="CDD" id="cd22460">
    <property type="entry name" value="KH-I_PEPPER_rpt2_like"/>
    <property type="match status" value="2"/>
</dbReference>
<sequence>MDERRTYGKNKSGNFRKRTYDQYDNGKRKKHNSGRDHGSTTTKPIDTIYRILCPVKKIGSVLGKGGDIVNTLRDETHAKIRVADAIPGAEERVIIIFSYLSQSEKNDSDQDLDDSDGNEPEDLQPHCPAQDALLKIHDRIAADEILRGGVVQSKTEPDDVVAARILVPKNQVGCLLGKGGTIIQQLRSETGANIRVLPSDHLPPCAMDSDELVQVSGVPSIAKKALYRISTLLHQHPHKENPPLEDLIYASTQGSYHSEPSVPPPLPQGNRVWSQYHSDAHVPPTIPRFSRYLDEPSGYPPSNFGRNNFGNDGETAEEFSIRILCATVKIGGVIGKGGVNVRQLEQQTGAHIQVEDTAPEAEERVISISCKEVPWDTISPTIEAVLQLQSRTSATSENGVITTRLLVPSSKVGCILGQGGNIITEMRRRTKADIRVYSKDDKPKYTSANEELVQISGTRDVARDALAEIASRLRARTFRGGNAAVNPASSAPFHGIPPLESRSDRGVPSYGNAALDYAPPSHFCGYTPESFSAREIPTSSMVGPGKSVSYSYPKGYDLQGYGQAQEAQYYSTPSAAPGYSNFNSSMDVKVPNSAVAPVIGADGSNISDIHQAGGRLKLHDPPFGAPEHVDMHGSSDQLKVGHGPLPSYMTSGGQSFPPSQIKQLVVVLFSQRSRQMHNGSCPPPFLQVLGPAAPSAPPYLACHGGHSTNGEAVMFLLRVFTFLSFLLTALHLVSFLLTKLFTFLLERAAATEEQIRDSQLIYRDAIEPVDDDSYSGIGDFAAGIFSREDSLLFFYNQRVVNDTLLVKQEKGSNQQQHLLEVDESFVAESWYGSPLDHPEELGVDVPADDVTETSDVAHPIIYDGTDGDEDVHGDAYQNNEEEEEEEFSSKELRLEEDKESLGGSLTGTDFSSKSSTEWRNVALFRDSETECLFSSSSQRSSSHWETCTSFRRYDEEMLFFDKFSAQKLTETESFRSIKFQPRSMSERLVHRLTTPKEEGGRDPYQELEAAYVAQICLAWEALNWNYTNFRQRSATGDGGRASCTVCVAQQFQQFQVLLQRFIENEPCERGRRPEVFARTRISAPKLLQVPEFREADEGKEDVISSTEFLGILVDVIRTFLIFLQADKENPCQMLKAFIKRKSSSVNSNLLHALRRANKKKKMRLKDLMKRRKCLQRKRSNGDEEMDVLMGLIDMQIVSRILRMPEISQEQLRWCEKKMTKVRIWDGKVQRDSSSLPFPVH</sequence>
<dbReference type="Proteomes" id="UP001055439">
    <property type="component" value="Chromosome 1"/>
</dbReference>
<dbReference type="EMBL" id="CP097502">
    <property type="protein sequence ID" value="URD72461.1"/>
    <property type="molecule type" value="Genomic_DNA"/>
</dbReference>
<feature type="domain" description="K Homology" evidence="4">
    <location>
        <begin position="317"/>
        <end position="390"/>
    </location>
</feature>
<dbReference type="PANTHER" id="PTHR46702:SF2">
    <property type="entry name" value="DNA LIGASE (DUF1666)"/>
    <property type="match status" value="1"/>
</dbReference>
<dbReference type="PROSITE" id="PS50084">
    <property type="entry name" value="KH_TYPE_1"/>
    <property type="match status" value="5"/>
</dbReference>
<feature type="domain" description="K Homology" evidence="4">
    <location>
        <begin position="45"/>
        <end position="115"/>
    </location>
</feature>
<name>A0A9E7E8L7_9LILI</name>
<gene>
    <name evidence="5" type="ORF">MUK42_09527</name>
</gene>
<dbReference type="SMART" id="SM00322">
    <property type="entry name" value="KH"/>
    <property type="match status" value="5"/>
</dbReference>
<keyword evidence="2" id="KW-0175">Coiled coil</keyword>
<dbReference type="Pfam" id="PF07891">
    <property type="entry name" value="DUF1666"/>
    <property type="match status" value="1"/>
</dbReference>
<keyword evidence="1" id="KW-0694">RNA-binding</keyword>
<feature type="compositionally biased region" description="Acidic residues" evidence="3">
    <location>
        <begin position="109"/>
        <end position="122"/>
    </location>
</feature>
<protein>
    <submittedName>
        <fullName evidence="5">KH domain</fullName>
    </submittedName>
</protein>
<feature type="region of interest" description="Disordered" evidence="3">
    <location>
        <begin position="105"/>
        <end position="125"/>
    </location>
</feature>
<dbReference type="Gene3D" id="3.30.310.210">
    <property type="match status" value="1"/>
</dbReference>
<dbReference type="InterPro" id="IPR012870">
    <property type="entry name" value="DUF1666"/>
</dbReference>
<feature type="domain" description="K Homology" evidence="4">
    <location>
        <begin position="582"/>
        <end position="650"/>
    </location>
</feature>
<evidence type="ECO:0000256" key="2">
    <source>
        <dbReference type="SAM" id="Coils"/>
    </source>
</evidence>
<dbReference type="OrthoDB" id="442947at2759"/>
<dbReference type="GO" id="GO:0003723">
    <property type="term" value="F:RNA binding"/>
    <property type="evidence" value="ECO:0007669"/>
    <property type="project" value="UniProtKB-UniRule"/>
</dbReference>
<evidence type="ECO:0000313" key="5">
    <source>
        <dbReference type="EMBL" id="URD72461.1"/>
    </source>
</evidence>
<feature type="compositionally biased region" description="Basic and acidic residues" evidence="3">
    <location>
        <begin position="887"/>
        <end position="900"/>
    </location>
</feature>